<dbReference type="RefSeq" id="XP_003683622.1">
    <property type="nucleotide sequence ID" value="XM_003683574.1"/>
</dbReference>
<keyword evidence="4" id="KW-0234">DNA repair</keyword>
<dbReference type="GO" id="GO:0006281">
    <property type="term" value="P:DNA repair"/>
    <property type="evidence" value="ECO:0007669"/>
    <property type="project" value="UniProtKB-KW"/>
</dbReference>
<evidence type="ECO:0000256" key="4">
    <source>
        <dbReference type="ARBA" id="ARBA00023204"/>
    </source>
</evidence>
<dbReference type="InterPro" id="IPR018468">
    <property type="entry name" value="SFR1/Mei5"/>
</dbReference>
<reference evidence="6 7" key="1">
    <citation type="journal article" date="2011" name="Proc. Natl. Acad. Sci. U.S.A.">
        <title>Evolutionary erosion of yeast sex chromosomes by mating-type switching accidents.</title>
        <authorList>
            <person name="Gordon J.L."/>
            <person name="Armisen D."/>
            <person name="Proux-Wera E."/>
            <person name="Oheigeartaigh S.S."/>
            <person name="Byrne K.P."/>
            <person name="Wolfe K.H."/>
        </authorList>
    </citation>
    <scope>NUCLEOTIDE SEQUENCE [LARGE SCALE GENOMIC DNA]</scope>
    <source>
        <strain evidence="7">ATCC 24235 / CBS 4417 / NBRC 1672 / NRRL Y-8282 / UCD 70-5</strain>
    </source>
</reference>
<evidence type="ECO:0000313" key="7">
    <source>
        <dbReference type="Proteomes" id="UP000005666"/>
    </source>
</evidence>
<dbReference type="GO" id="GO:0005634">
    <property type="term" value="C:nucleus"/>
    <property type="evidence" value="ECO:0007669"/>
    <property type="project" value="UniProtKB-SubCell"/>
</dbReference>
<dbReference type="eggNOG" id="ENOG502S2TF">
    <property type="taxonomic scope" value="Eukaryota"/>
</dbReference>
<name>G8BMR0_TETPH</name>
<evidence type="ECO:0000256" key="1">
    <source>
        <dbReference type="ARBA" id="ARBA00004123"/>
    </source>
</evidence>
<dbReference type="Gene3D" id="6.10.140.1020">
    <property type="match status" value="1"/>
</dbReference>
<evidence type="ECO:0000313" key="6">
    <source>
        <dbReference type="EMBL" id="CCE61188.1"/>
    </source>
</evidence>
<dbReference type="Proteomes" id="UP000005666">
    <property type="component" value="Chromosome 1"/>
</dbReference>
<dbReference type="STRING" id="1071381.G8BMR0"/>
<dbReference type="EMBL" id="HE612856">
    <property type="protein sequence ID" value="CCE61188.1"/>
    <property type="molecule type" value="Genomic_DNA"/>
</dbReference>
<comment type="subcellular location">
    <subcellularLocation>
        <location evidence="1">Nucleus</location>
    </subcellularLocation>
</comment>
<keyword evidence="7" id="KW-1185">Reference proteome</keyword>
<organism evidence="6 7">
    <name type="scientific">Tetrapisispora phaffii (strain ATCC 24235 / CBS 4417 / NBRC 1672 / NRRL Y-8282 / UCD 70-5)</name>
    <name type="common">Yeast</name>
    <name type="synonym">Fabospora phaffii</name>
    <dbReference type="NCBI Taxonomy" id="1071381"/>
    <lineage>
        <taxon>Eukaryota</taxon>
        <taxon>Fungi</taxon>
        <taxon>Dikarya</taxon>
        <taxon>Ascomycota</taxon>
        <taxon>Saccharomycotina</taxon>
        <taxon>Saccharomycetes</taxon>
        <taxon>Saccharomycetales</taxon>
        <taxon>Saccharomycetaceae</taxon>
        <taxon>Tetrapisispora</taxon>
    </lineage>
</organism>
<sequence>MDETTLVNTSPIKDQNNLKDKCSQVISHEDSCKLSKTKVCKPNTKNTSNILEKRLEYNEITNNSLRRQKDITSLKQAIKIVDKYDEEKKTFDLIDKWRDISQKGLSYMMNSTLLKIDRVGGYMELRKKELEAEKRQIEYQLENDLDGEYENMIETEEFQMLPEDVKSEYAKKFEHEKEKVNSWKEKKFSELDSKLDSISNESFTMEELCKRLKVDFSLVFQSSNEN</sequence>
<dbReference type="Pfam" id="PF10376">
    <property type="entry name" value="Mei5"/>
    <property type="match status" value="1"/>
</dbReference>
<protein>
    <recommendedName>
        <fullName evidence="8">Meiosis protein 5</fullName>
    </recommendedName>
</protein>
<dbReference type="HOGENOM" id="CLU_084833_0_0_1"/>
<accession>G8BMR0</accession>
<evidence type="ECO:0000256" key="5">
    <source>
        <dbReference type="ARBA" id="ARBA00023242"/>
    </source>
</evidence>
<dbReference type="AlphaFoldDB" id="G8BMR0"/>
<dbReference type="GeneID" id="11532729"/>
<proteinExistence type="inferred from homology"/>
<gene>
    <name evidence="6" type="primary">TPHA0A01030</name>
    <name evidence="6" type="ordered locus">TPHA_0A01030</name>
</gene>
<evidence type="ECO:0000256" key="2">
    <source>
        <dbReference type="ARBA" id="ARBA00008729"/>
    </source>
</evidence>
<keyword evidence="3" id="KW-0227">DNA damage</keyword>
<comment type="similarity">
    <text evidence="2">Belongs to the SFR1/MEI5 family.</text>
</comment>
<evidence type="ECO:0000256" key="3">
    <source>
        <dbReference type="ARBA" id="ARBA00022763"/>
    </source>
</evidence>
<dbReference type="OMA" id="AQMASNY"/>
<dbReference type="KEGG" id="tpf:TPHA_0A01030"/>
<evidence type="ECO:0008006" key="8">
    <source>
        <dbReference type="Google" id="ProtNLM"/>
    </source>
</evidence>
<keyword evidence="5" id="KW-0539">Nucleus</keyword>
<dbReference type="OrthoDB" id="27934at2759"/>